<reference evidence="8 9" key="1">
    <citation type="submission" date="2019-12" db="EMBL/GenBank/DDBJ databases">
        <authorList>
            <person name="Floudas D."/>
            <person name="Bentzer J."/>
            <person name="Ahren D."/>
            <person name="Johansson T."/>
            <person name="Persson P."/>
            <person name="Tunlid A."/>
        </authorList>
    </citation>
    <scope>NUCLEOTIDE SEQUENCE [LARGE SCALE GENOMIC DNA]</scope>
    <source>
        <strain evidence="8 9">CBS 102.39</strain>
    </source>
</reference>
<dbReference type="PANTHER" id="PTHR24409">
    <property type="entry name" value="ZINC FINGER PROTEIN 142"/>
    <property type="match status" value="1"/>
</dbReference>
<keyword evidence="2" id="KW-0677">Repeat</keyword>
<proteinExistence type="predicted"/>
<feature type="compositionally biased region" description="Acidic residues" evidence="6">
    <location>
        <begin position="63"/>
        <end position="90"/>
    </location>
</feature>
<evidence type="ECO:0000256" key="2">
    <source>
        <dbReference type="ARBA" id="ARBA00022737"/>
    </source>
</evidence>
<gene>
    <name evidence="8" type="ORF">D9613_008826</name>
</gene>
<evidence type="ECO:0000256" key="1">
    <source>
        <dbReference type="ARBA" id="ARBA00022723"/>
    </source>
</evidence>
<sequence length="299" mass="33489">MPIAHICLSCTKTFTSLGGMDNHCQAKHHMANPNVCRECQLSFGSPAALQSHVNSSPRHVNDDDSDEYSDQAFEDYSDDSSTEASDDDEPYCQSCKRSFVDKIGLNQHLAYSAKHNWCFDCSRDFACEEDLVKHQNSLAHKERIFRCPFCEKLYKSPSGIAMHIESGCHKMTRHHVTAAAHAMRIVPNISLRTIKGGSAPAPPTNITTYIATEDSFNGKEYECFLCKRTFRSLQGLNAHLNSPAHDADEFKCPKCHVEFKLISGFAQHLESEACGLAARDDVNTFFDDITAQFSRLLRL</sequence>
<dbReference type="EMBL" id="JAACJL010000031">
    <property type="protein sequence ID" value="KAF4616342.1"/>
    <property type="molecule type" value="Genomic_DNA"/>
</dbReference>
<evidence type="ECO:0000256" key="3">
    <source>
        <dbReference type="ARBA" id="ARBA00022771"/>
    </source>
</evidence>
<feature type="domain" description="C2H2-type" evidence="7">
    <location>
        <begin position="221"/>
        <end position="250"/>
    </location>
</feature>
<feature type="region of interest" description="Disordered" evidence="6">
    <location>
        <begin position="50"/>
        <end position="90"/>
    </location>
</feature>
<dbReference type="SMART" id="SM00355">
    <property type="entry name" value="ZnF_C2H2"/>
    <property type="match status" value="7"/>
</dbReference>
<name>A0A8H4QTZ8_9AGAR</name>
<dbReference type="InterPro" id="IPR036236">
    <property type="entry name" value="Znf_C2H2_sf"/>
</dbReference>
<dbReference type="AlphaFoldDB" id="A0A8H4QTZ8"/>
<comment type="caution">
    <text evidence="8">The sequence shown here is derived from an EMBL/GenBank/DDBJ whole genome shotgun (WGS) entry which is preliminary data.</text>
</comment>
<evidence type="ECO:0000256" key="6">
    <source>
        <dbReference type="SAM" id="MobiDB-lite"/>
    </source>
</evidence>
<feature type="domain" description="C2H2-type" evidence="7">
    <location>
        <begin position="5"/>
        <end position="33"/>
    </location>
</feature>
<dbReference type="PROSITE" id="PS00028">
    <property type="entry name" value="ZINC_FINGER_C2H2_1"/>
    <property type="match status" value="4"/>
</dbReference>
<evidence type="ECO:0000313" key="9">
    <source>
        <dbReference type="Proteomes" id="UP000521872"/>
    </source>
</evidence>
<dbReference type="InterPro" id="IPR013087">
    <property type="entry name" value="Znf_C2H2_type"/>
</dbReference>
<evidence type="ECO:0000259" key="7">
    <source>
        <dbReference type="PROSITE" id="PS50157"/>
    </source>
</evidence>
<dbReference type="SUPFAM" id="SSF57667">
    <property type="entry name" value="beta-beta-alpha zinc fingers"/>
    <property type="match status" value="2"/>
</dbReference>
<dbReference type="Gene3D" id="3.30.160.60">
    <property type="entry name" value="Classic Zinc Finger"/>
    <property type="match status" value="3"/>
</dbReference>
<evidence type="ECO:0000256" key="4">
    <source>
        <dbReference type="ARBA" id="ARBA00022833"/>
    </source>
</evidence>
<accession>A0A8H4QTZ8</accession>
<dbReference type="Pfam" id="PF12874">
    <property type="entry name" value="zf-met"/>
    <property type="match status" value="2"/>
</dbReference>
<keyword evidence="3 5" id="KW-0863">Zinc-finger</keyword>
<keyword evidence="1" id="KW-0479">Metal-binding</keyword>
<dbReference type="PROSITE" id="PS50157">
    <property type="entry name" value="ZINC_FINGER_C2H2_2"/>
    <property type="match status" value="2"/>
</dbReference>
<dbReference type="GO" id="GO:0008270">
    <property type="term" value="F:zinc ion binding"/>
    <property type="evidence" value="ECO:0007669"/>
    <property type="project" value="UniProtKB-KW"/>
</dbReference>
<keyword evidence="4" id="KW-0862">Zinc</keyword>
<evidence type="ECO:0000313" key="8">
    <source>
        <dbReference type="EMBL" id="KAF4616342.1"/>
    </source>
</evidence>
<keyword evidence="9" id="KW-1185">Reference proteome</keyword>
<protein>
    <recommendedName>
        <fullName evidence="7">C2H2-type domain-containing protein</fullName>
    </recommendedName>
</protein>
<evidence type="ECO:0000256" key="5">
    <source>
        <dbReference type="PROSITE-ProRule" id="PRU00042"/>
    </source>
</evidence>
<dbReference type="Proteomes" id="UP000521872">
    <property type="component" value="Unassembled WGS sequence"/>
</dbReference>
<organism evidence="8 9">
    <name type="scientific">Agrocybe pediades</name>
    <dbReference type="NCBI Taxonomy" id="84607"/>
    <lineage>
        <taxon>Eukaryota</taxon>
        <taxon>Fungi</taxon>
        <taxon>Dikarya</taxon>
        <taxon>Basidiomycota</taxon>
        <taxon>Agaricomycotina</taxon>
        <taxon>Agaricomycetes</taxon>
        <taxon>Agaricomycetidae</taxon>
        <taxon>Agaricales</taxon>
        <taxon>Agaricineae</taxon>
        <taxon>Strophariaceae</taxon>
        <taxon>Agrocybe</taxon>
    </lineage>
</organism>